<dbReference type="Proteomes" id="UP001203945">
    <property type="component" value="Unassembled WGS sequence"/>
</dbReference>
<gene>
    <name evidence="1" type="ORF">MLD63_17755</name>
</gene>
<accession>A0ABT1MX59</accession>
<evidence type="ECO:0000313" key="2">
    <source>
        <dbReference type="Proteomes" id="UP001203945"/>
    </source>
</evidence>
<evidence type="ECO:0000313" key="1">
    <source>
        <dbReference type="EMBL" id="MCQ0972259.1"/>
    </source>
</evidence>
<organism evidence="1 2">
    <name type="scientific">Paracoccus albicereus</name>
    <dbReference type="NCBI Taxonomy" id="2922394"/>
    <lineage>
        <taxon>Bacteria</taxon>
        <taxon>Pseudomonadati</taxon>
        <taxon>Pseudomonadota</taxon>
        <taxon>Alphaproteobacteria</taxon>
        <taxon>Rhodobacterales</taxon>
        <taxon>Paracoccaceae</taxon>
        <taxon>Paracoccus</taxon>
    </lineage>
</organism>
<keyword evidence="2" id="KW-1185">Reference proteome</keyword>
<dbReference type="EMBL" id="JAKZEU010000014">
    <property type="protein sequence ID" value="MCQ0972259.1"/>
    <property type="molecule type" value="Genomic_DNA"/>
</dbReference>
<evidence type="ECO:0008006" key="3">
    <source>
        <dbReference type="Google" id="ProtNLM"/>
    </source>
</evidence>
<protein>
    <recommendedName>
        <fullName evidence="3">DUF4440 domain-containing protein</fullName>
    </recommendedName>
</protein>
<comment type="caution">
    <text evidence="1">The sequence shown here is derived from an EMBL/GenBank/DDBJ whole genome shotgun (WGS) entry which is preliminary data.</text>
</comment>
<sequence length="86" mass="9309">MALGHAPHLFVGKDATEAVSGMSDWEDVTFSEKSVSRPEEGMIVVGYQVAALKGETRFAAVCTSVYRRKGHDDWSVVQHAQVATAT</sequence>
<proteinExistence type="predicted"/>
<name>A0ABT1MX59_9RHOB</name>
<reference evidence="1 2" key="1">
    <citation type="submission" date="2022-03" db="EMBL/GenBank/DDBJ databases">
        <authorList>
            <person name="He Y."/>
        </authorList>
    </citation>
    <scope>NUCLEOTIDE SEQUENCE [LARGE SCALE GENOMIC DNA]</scope>
    <source>
        <strain evidence="1 2">TK19116</strain>
    </source>
</reference>